<name>A0AAV2LNP3_KNICA</name>
<dbReference type="Proteomes" id="UP001497482">
    <property type="component" value="Chromosome 3"/>
</dbReference>
<evidence type="ECO:0008006" key="3">
    <source>
        <dbReference type="Google" id="ProtNLM"/>
    </source>
</evidence>
<sequence>MFFDFSCALNTIRLALLQGKMEDAGVDSNLPAWTIDYLSDRPQYVRLRSCESQVVVCSTGAPQGTVLSPFLFTIYTELVDSFKYLHRAVEELRSSFGGRLRHPQGKKECYHRAFTPPPMLDCTIIKVNIAQMMVCGQM</sequence>
<organism evidence="1 2">
    <name type="scientific">Knipowitschia caucasica</name>
    <name type="common">Caucasian dwarf goby</name>
    <name type="synonym">Pomatoschistus caucasicus</name>
    <dbReference type="NCBI Taxonomy" id="637954"/>
    <lineage>
        <taxon>Eukaryota</taxon>
        <taxon>Metazoa</taxon>
        <taxon>Chordata</taxon>
        <taxon>Craniata</taxon>
        <taxon>Vertebrata</taxon>
        <taxon>Euteleostomi</taxon>
        <taxon>Actinopterygii</taxon>
        <taxon>Neopterygii</taxon>
        <taxon>Teleostei</taxon>
        <taxon>Neoteleostei</taxon>
        <taxon>Acanthomorphata</taxon>
        <taxon>Gobiaria</taxon>
        <taxon>Gobiiformes</taxon>
        <taxon>Gobioidei</taxon>
        <taxon>Gobiidae</taxon>
        <taxon>Gobiinae</taxon>
        <taxon>Knipowitschia</taxon>
    </lineage>
</organism>
<dbReference type="AlphaFoldDB" id="A0AAV2LNP3"/>
<gene>
    <name evidence="1" type="ORF">KC01_LOCUS29281</name>
</gene>
<protein>
    <recommendedName>
        <fullName evidence="3">Reverse transcriptase domain-containing protein</fullName>
    </recommendedName>
</protein>
<reference evidence="1 2" key="1">
    <citation type="submission" date="2024-04" db="EMBL/GenBank/DDBJ databases">
        <authorList>
            <person name="Waldvogel A.-M."/>
            <person name="Schoenle A."/>
        </authorList>
    </citation>
    <scope>NUCLEOTIDE SEQUENCE [LARGE SCALE GENOMIC DNA]</scope>
</reference>
<evidence type="ECO:0000313" key="1">
    <source>
        <dbReference type="EMBL" id="CAL1601284.1"/>
    </source>
</evidence>
<accession>A0AAV2LNP3</accession>
<keyword evidence="2" id="KW-1185">Reference proteome</keyword>
<proteinExistence type="predicted"/>
<evidence type="ECO:0000313" key="2">
    <source>
        <dbReference type="Proteomes" id="UP001497482"/>
    </source>
</evidence>
<dbReference type="EMBL" id="OZ035825">
    <property type="protein sequence ID" value="CAL1601284.1"/>
    <property type="molecule type" value="Genomic_DNA"/>
</dbReference>